<evidence type="ECO:0000256" key="1">
    <source>
        <dbReference type="SAM" id="MobiDB-lite"/>
    </source>
</evidence>
<accession>A0AAE1YPQ8</accession>
<organism evidence="2 3">
    <name type="scientific">Sesamum alatum</name>
    <dbReference type="NCBI Taxonomy" id="300844"/>
    <lineage>
        <taxon>Eukaryota</taxon>
        <taxon>Viridiplantae</taxon>
        <taxon>Streptophyta</taxon>
        <taxon>Embryophyta</taxon>
        <taxon>Tracheophyta</taxon>
        <taxon>Spermatophyta</taxon>
        <taxon>Magnoliopsida</taxon>
        <taxon>eudicotyledons</taxon>
        <taxon>Gunneridae</taxon>
        <taxon>Pentapetalae</taxon>
        <taxon>asterids</taxon>
        <taxon>lamiids</taxon>
        <taxon>Lamiales</taxon>
        <taxon>Pedaliaceae</taxon>
        <taxon>Sesamum</taxon>
    </lineage>
</organism>
<name>A0AAE1YPQ8_9LAMI</name>
<dbReference type="EMBL" id="JACGWO010000003">
    <property type="protein sequence ID" value="KAK4433513.1"/>
    <property type="molecule type" value="Genomic_DNA"/>
</dbReference>
<reference evidence="2" key="2">
    <citation type="journal article" date="2024" name="Plant">
        <title>Genomic evolution and insights into agronomic trait innovations of Sesamum species.</title>
        <authorList>
            <person name="Miao H."/>
            <person name="Wang L."/>
            <person name="Qu L."/>
            <person name="Liu H."/>
            <person name="Sun Y."/>
            <person name="Le M."/>
            <person name="Wang Q."/>
            <person name="Wei S."/>
            <person name="Zheng Y."/>
            <person name="Lin W."/>
            <person name="Duan Y."/>
            <person name="Cao H."/>
            <person name="Xiong S."/>
            <person name="Wang X."/>
            <person name="Wei L."/>
            <person name="Li C."/>
            <person name="Ma Q."/>
            <person name="Ju M."/>
            <person name="Zhao R."/>
            <person name="Li G."/>
            <person name="Mu C."/>
            <person name="Tian Q."/>
            <person name="Mei H."/>
            <person name="Zhang T."/>
            <person name="Gao T."/>
            <person name="Zhang H."/>
        </authorList>
    </citation>
    <scope>NUCLEOTIDE SEQUENCE</scope>
    <source>
        <strain evidence="2">3651</strain>
    </source>
</reference>
<proteinExistence type="predicted"/>
<evidence type="ECO:0000313" key="2">
    <source>
        <dbReference type="EMBL" id="KAK4433513.1"/>
    </source>
</evidence>
<gene>
    <name evidence="2" type="ORF">Salat_1113600</name>
</gene>
<keyword evidence="3" id="KW-1185">Reference proteome</keyword>
<comment type="caution">
    <text evidence="2">The sequence shown here is derived from an EMBL/GenBank/DDBJ whole genome shotgun (WGS) entry which is preliminary data.</text>
</comment>
<evidence type="ECO:0000313" key="3">
    <source>
        <dbReference type="Proteomes" id="UP001293254"/>
    </source>
</evidence>
<dbReference type="Proteomes" id="UP001293254">
    <property type="component" value="Unassembled WGS sequence"/>
</dbReference>
<feature type="region of interest" description="Disordered" evidence="1">
    <location>
        <begin position="1"/>
        <end position="53"/>
    </location>
</feature>
<sequence>MQEDPRREHVADSEQAAPVRQGSLFEAQGDSPVSPRSEATDRPKGPPSTGALHKGLALTDSMVVESFGQTLNVAFETTLVNIPFTFSAQGSGRRGRGRRGKGVVFRLNRMLERGKGVSLLLSQKLLVGT</sequence>
<dbReference type="AlphaFoldDB" id="A0AAE1YPQ8"/>
<feature type="compositionally biased region" description="Basic and acidic residues" evidence="1">
    <location>
        <begin position="1"/>
        <end position="12"/>
    </location>
</feature>
<protein>
    <submittedName>
        <fullName evidence="2">Uncharacterized protein</fullName>
    </submittedName>
</protein>
<reference evidence="2" key="1">
    <citation type="submission" date="2020-06" db="EMBL/GenBank/DDBJ databases">
        <authorList>
            <person name="Li T."/>
            <person name="Hu X."/>
            <person name="Zhang T."/>
            <person name="Song X."/>
            <person name="Zhang H."/>
            <person name="Dai N."/>
            <person name="Sheng W."/>
            <person name="Hou X."/>
            <person name="Wei L."/>
        </authorList>
    </citation>
    <scope>NUCLEOTIDE SEQUENCE</scope>
    <source>
        <strain evidence="2">3651</strain>
        <tissue evidence="2">Leaf</tissue>
    </source>
</reference>